<feature type="domain" description="G" evidence="1">
    <location>
        <begin position="436"/>
        <end position="530"/>
    </location>
</feature>
<evidence type="ECO:0000313" key="4">
    <source>
        <dbReference type="Proteomes" id="UP000786811"/>
    </source>
</evidence>
<dbReference type="InterPro" id="IPR052807">
    <property type="entry name" value="Mito_transl_resp_regulator"/>
</dbReference>
<reference evidence="3" key="1">
    <citation type="submission" date="2021-04" db="EMBL/GenBank/DDBJ databases">
        <authorList>
            <person name="Chebbi M.A.C M."/>
        </authorList>
    </citation>
    <scope>NUCLEOTIDE SEQUENCE</scope>
</reference>
<dbReference type="InterPro" id="IPR027417">
    <property type="entry name" value="P-loop_NTPase"/>
</dbReference>
<keyword evidence="4" id="KW-1185">Reference proteome</keyword>
<sequence length="716" mass="81613">MAFLTTGKSFSGITRFVHNCPTNKMITLRKLRLCVINTTIRRNINAKIIEKLEMDEEGKVKVKMDPRIEELDDKLIYCDYIERNRLKFGYQKNKAIEGEFKKQIETQKFNDLAYKPAYSVALKYLRNDTAIDQVESKEDPDPEPKAKAWKPIYMPYQPTDQFTPVRMEKQAKQEEVELPQLNERFKKLYESYLEVKEDEKSTRQVKKMENRIFSVDTNRPADDLSNIPPDWMRDYEQFNDSKIDDSWQSCYGTSNPGVPVSSIPCGGCGALLHCQDSAIPGYLPSELFVGLQNEDLKSTTCQRCHFMKYYNTTLEVKVSAEEYPKILRNIKFHEKKAAVILMVDLMDFPCSIWPNLTSVIGKNTPLFLVGTKVDLLPQDCPRFLQNVENALVQAVGDSGINTTKLKYVGLISAKTGYGIERLITKLQDLWAYRGDVYMIGCTNVGKSTLFNTLLQSDYCKVQAVDLIQRATVSPWPGTTLNLLKFPILNPVKWRLAERYEAAKASGKFGIDENDEFYKHGRWCYDTPGVIHPDQVLNLLTTDELLLTLPKEIISPRSFIFKPGQTLFLAGLGRLDLLTGPHYIRITVFASRELPITICHTADASELYNKLLTTEALAVPTNDPERLKLWPVFKPKEFTVQGIDKDESVADILLSSAGWISITPDYGQEVTLKAWTPEGRGIHLRKPALLAKSITLRGPRIKMNSAYRCGRQVYVKV</sequence>
<dbReference type="InterPro" id="IPR048422">
    <property type="entry name" value="NOA1/YqeH-like_C"/>
</dbReference>
<proteinExistence type="predicted"/>
<evidence type="ECO:0000259" key="1">
    <source>
        <dbReference type="Pfam" id="PF01926"/>
    </source>
</evidence>
<feature type="domain" description="NOA1/YqeH-like C-terminal" evidence="2">
    <location>
        <begin position="585"/>
        <end position="685"/>
    </location>
</feature>
<dbReference type="InterPro" id="IPR006073">
    <property type="entry name" value="GTP-bd"/>
</dbReference>
<dbReference type="Pfam" id="PF21516">
    <property type="entry name" value="YqeH-like_C"/>
    <property type="match status" value="1"/>
</dbReference>
<dbReference type="Gene3D" id="3.40.50.300">
    <property type="entry name" value="P-loop containing nucleotide triphosphate hydrolases"/>
    <property type="match status" value="1"/>
</dbReference>
<dbReference type="GO" id="GO:0005525">
    <property type="term" value="F:GTP binding"/>
    <property type="evidence" value="ECO:0007669"/>
    <property type="project" value="InterPro"/>
</dbReference>
<dbReference type="PANTHER" id="PTHR46406:SF1">
    <property type="entry name" value="NITRIC OXIDE-ASSOCIATED PROTEIN 1"/>
    <property type="match status" value="1"/>
</dbReference>
<accession>A0A8J2MR59</accession>
<dbReference type="SUPFAM" id="SSF52540">
    <property type="entry name" value="P-loop containing nucleoside triphosphate hydrolases"/>
    <property type="match status" value="1"/>
</dbReference>
<organism evidence="3 4">
    <name type="scientific">Cotesia congregata</name>
    <name type="common">Parasitoid wasp</name>
    <name type="synonym">Apanteles congregatus</name>
    <dbReference type="NCBI Taxonomy" id="51543"/>
    <lineage>
        <taxon>Eukaryota</taxon>
        <taxon>Metazoa</taxon>
        <taxon>Ecdysozoa</taxon>
        <taxon>Arthropoda</taxon>
        <taxon>Hexapoda</taxon>
        <taxon>Insecta</taxon>
        <taxon>Pterygota</taxon>
        <taxon>Neoptera</taxon>
        <taxon>Endopterygota</taxon>
        <taxon>Hymenoptera</taxon>
        <taxon>Apocrita</taxon>
        <taxon>Ichneumonoidea</taxon>
        <taxon>Braconidae</taxon>
        <taxon>Microgastrinae</taxon>
        <taxon>Cotesia</taxon>
    </lineage>
</organism>
<dbReference type="PANTHER" id="PTHR46406">
    <property type="entry name" value="NITRIC OXIDE-ASSOCIATED PROTEIN 1"/>
    <property type="match status" value="1"/>
</dbReference>
<dbReference type="OrthoDB" id="1696305at2759"/>
<protein>
    <submittedName>
        <fullName evidence="3">Similar to NOA1: Nitric oxide-associated protein 1 (Homo sapiens)</fullName>
    </submittedName>
</protein>
<name>A0A8J2MR59_COTCN</name>
<dbReference type="Pfam" id="PF01926">
    <property type="entry name" value="MMR_HSR1"/>
    <property type="match status" value="1"/>
</dbReference>
<dbReference type="Proteomes" id="UP000786811">
    <property type="component" value="Unassembled WGS sequence"/>
</dbReference>
<dbReference type="CDD" id="cd01855">
    <property type="entry name" value="YqeH"/>
    <property type="match status" value="1"/>
</dbReference>
<gene>
    <name evidence="3" type="ORF">HICCMSTLAB_LOCUS11903</name>
</gene>
<evidence type="ECO:0000313" key="3">
    <source>
        <dbReference type="EMBL" id="CAG5104240.1"/>
    </source>
</evidence>
<dbReference type="AlphaFoldDB" id="A0A8J2MR59"/>
<comment type="caution">
    <text evidence="3">The sequence shown here is derived from an EMBL/GenBank/DDBJ whole genome shotgun (WGS) entry which is preliminary data.</text>
</comment>
<evidence type="ECO:0000259" key="2">
    <source>
        <dbReference type="Pfam" id="PF21516"/>
    </source>
</evidence>
<dbReference type="EMBL" id="CAJNRD030001123">
    <property type="protein sequence ID" value="CAG5104240.1"/>
    <property type="molecule type" value="Genomic_DNA"/>
</dbReference>